<dbReference type="PANTHER" id="PTHR36999:SF1">
    <property type="entry name" value="ISOCITRATE DEHYDROGENASE (NADP(+))"/>
    <property type="match status" value="1"/>
</dbReference>
<evidence type="ECO:0000256" key="7">
    <source>
        <dbReference type="ARBA" id="ARBA00022857"/>
    </source>
</evidence>
<comment type="similarity">
    <text evidence="10">Belongs to the monomeric-type IDH family.</text>
</comment>
<reference evidence="11 12" key="1">
    <citation type="submission" date="2016-07" db="EMBL/GenBank/DDBJ databases">
        <title>Comparative genomics of the Campylobacter concisus group.</title>
        <authorList>
            <person name="Miller W.G."/>
            <person name="Yee E."/>
            <person name="Chapman M.H."/>
            <person name="Huynh S."/>
            <person name="Bono J.L."/>
            <person name="On S.L.W."/>
            <person name="StLeger J."/>
            <person name="Foster G."/>
            <person name="Parker C.T."/>
        </authorList>
    </citation>
    <scope>NUCLEOTIDE SEQUENCE [LARGE SCALE GENOMIC DNA]</scope>
    <source>
        <strain evidence="11 12">CCUG 21559</strain>
    </source>
</reference>
<gene>
    <name evidence="11" type="primary">icd</name>
    <name evidence="11" type="ORF">CMUC_1296</name>
</gene>
<dbReference type="Pfam" id="PF03971">
    <property type="entry name" value="IDH"/>
    <property type="match status" value="1"/>
</dbReference>
<keyword evidence="5" id="KW-0479">Metal-binding</keyword>
<evidence type="ECO:0000256" key="1">
    <source>
        <dbReference type="ARBA" id="ARBA00001946"/>
    </source>
</evidence>
<protein>
    <recommendedName>
        <fullName evidence="2">isocitrate dehydrogenase (NADP(+))</fullName>
        <ecNumber evidence="2">1.1.1.42</ecNumber>
    </recommendedName>
</protein>
<evidence type="ECO:0000256" key="3">
    <source>
        <dbReference type="ARBA" id="ARBA00022435"/>
    </source>
</evidence>
<dbReference type="GO" id="GO:0006099">
    <property type="term" value="P:tricarboxylic acid cycle"/>
    <property type="evidence" value="ECO:0007669"/>
    <property type="project" value="UniProtKB-KW"/>
</dbReference>
<dbReference type="GO" id="GO:0046872">
    <property type="term" value="F:metal ion binding"/>
    <property type="evidence" value="ECO:0007669"/>
    <property type="project" value="UniProtKB-KW"/>
</dbReference>
<accession>A0A6G5QHC4</accession>
<evidence type="ECO:0000256" key="6">
    <source>
        <dbReference type="ARBA" id="ARBA00022842"/>
    </source>
</evidence>
<evidence type="ECO:0000256" key="8">
    <source>
        <dbReference type="ARBA" id="ARBA00023002"/>
    </source>
</evidence>
<dbReference type="GO" id="GO:0004450">
    <property type="term" value="F:isocitrate dehydrogenase (NADP+) activity"/>
    <property type="evidence" value="ECO:0007669"/>
    <property type="project" value="UniProtKB-EC"/>
</dbReference>
<organism evidence="11 12">
    <name type="scientific">Campylobacter mucosalis CCUG 21559</name>
    <dbReference type="NCBI Taxonomy" id="1032067"/>
    <lineage>
        <taxon>Bacteria</taxon>
        <taxon>Pseudomonadati</taxon>
        <taxon>Campylobacterota</taxon>
        <taxon>Epsilonproteobacteria</taxon>
        <taxon>Campylobacterales</taxon>
        <taxon>Campylobacteraceae</taxon>
        <taxon>Campylobacter</taxon>
    </lineage>
</organism>
<dbReference type="Proteomes" id="UP000503264">
    <property type="component" value="Chromosome"/>
</dbReference>
<keyword evidence="3" id="KW-0329">Glyoxylate bypass</keyword>
<comment type="cofactor">
    <cofactor evidence="1">
        <name>Mg(2+)</name>
        <dbReference type="ChEBI" id="CHEBI:18420"/>
    </cofactor>
</comment>
<dbReference type="RefSeq" id="WP_171993925.1">
    <property type="nucleotide sequence ID" value="NZ_CP012542.1"/>
</dbReference>
<evidence type="ECO:0000256" key="4">
    <source>
        <dbReference type="ARBA" id="ARBA00022532"/>
    </source>
</evidence>
<dbReference type="EMBL" id="CP012542">
    <property type="protein sequence ID" value="QCD45061.1"/>
    <property type="molecule type" value="Genomic_DNA"/>
</dbReference>
<keyword evidence="7" id="KW-0521">NADP</keyword>
<comment type="catalytic activity">
    <reaction evidence="9">
        <text>D-threo-isocitrate + NADP(+) = 2-oxoglutarate + CO2 + NADPH</text>
        <dbReference type="Rhea" id="RHEA:19629"/>
        <dbReference type="ChEBI" id="CHEBI:15562"/>
        <dbReference type="ChEBI" id="CHEBI:16526"/>
        <dbReference type="ChEBI" id="CHEBI:16810"/>
        <dbReference type="ChEBI" id="CHEBI:57783"/>
        <dbReference type="ChEBI" id="CHEBI:58349"/>
        <dbReference type="EC" id="1.1.1.42"/>
    </reaction>
</comment>
<proteinExistence type="inferred from homology"/>
<keyword evidence="12" id="KW-1185">Reference proteome</keyword>
<evidence type="ECO:0000313" key="12">
    <source>
        <dbReference type="Proteomes" id="UP000503264"/>
    </source>
</evidence>
<dbReference type="EC" id="1.1.1.42" evidence="2"/>
<dbReference type="GO" id="GO:0006097">
    <property type="term" value="P:glyoxylate cycle"/>
    <property type="evidence" value="ECO:0007669"/>
    <property type="project" value="UniProtKB-KW"/>
</dbReference>
<evidence type="ECO:0000256" key="2">
    <source>
        <dbReference type="ARBA" id="ARBA00013013"/>
    </source>
</evidence>
<dbReference type="PANTHER" id="PTHR36999">
    <property type="entry name" value="ISOCITRATE DEHYDROGENASE [NADP]"/>
    <property type="match status" value="1"/>
</dbReference>
<sequence length="713" mass="79841">MSQIIWTKTDEAPFVSSVSFLPILKCFLSRAGISLKEIDISLASRVLAQFNKCEDGLLELSKIVKQSDANIIKLPNISASLPQLNSLIDELNSLGYDLPKYVDEPQNEEERANKQKYQKVLGSAVNPVLREGNSDRRSVKAVKDYARQNPHYMGEWDEKNRCEVAYMNGGDFYANERSNVIKKDEILRIEFIHKDGKKEILKDDIAVKTGDIIDASYMSVDSLDEFFHKQIDDAKSKDLLFSLHLKATMMKVSDPVIFGRALRVFFKDVFDEFEADLKSAGVNANSGLKELFAKIENLPNKDKILAKFQEVYTSRPDVAMVDLKQGVDNFGVPNDVIIDASVPALLRNSGKMSDKNGALRECKIIIPDSTYARVYEAVVEDFKANKKLDVATLGSVSNIGLMAKKAQEYGSSDKTFIAGADGEFVISGREEIFRFSVKNGDIFRAMTTSIEAIQSWILLAIKRAKDSGEPLIFWLDKDREHDNNLIKIIQNFNDLNDVCYEILNYQDACKKSLQMIREGKNVISVTGNVLRDYLTDLFPILELGTSSKMLSIVPLLCGGAIFETGAGGTAPRLAMGLRDENHLGWDSLGEFLALIASLEFEGSKNAKILSKALDNAVARYLKDDRSPKMQVGEADTRLSHYYIALYWASELKDSGIDGFNELYKKLLENEEIIKAELSQNKGKQADLGGWYYLNENTINSLMRPSKTLNQIIG</sequence>
<dbReference type="AlphaFoldDB" id="A0A6G5QHC4"/>
<evidence type="ECO:0000256" key="9">
    <source>
        <dbReference type="ARBA" id="ARBA00023554"/>
    </source>
</evidence>
<keyword evidence="6" id="KW-0460">Magnesium</keyword>
<dbReference type="Gene3D" id="3.40.718.10">
    <property type="entry name" value="Isopropylmalate Dehydrogenase"/>
    <property type="match status" value="1"/>
</dbReference>
<evidence type="ECO:0000256" key="10">
    <source>
        <dbReference type="ARBA" id="ARBA00046318"/>
    </source>
</evidence>
<dbReference type="InterPro" id="IPR004436">
    <property type="entry name" value="Isocitrate_DH_NADP_mono"/>
</dbReference>
<keyword evidence="4" id="KW-0816">Tricarboxylic acid cycle</keyword>
<evidence type="ECO:0000256" key="5">
    <source>
        <dbReference type="ARBA" id="ARBA00022723"/>
    </source>
</evidence>
<name>A0A6G5QHC4_9BACT</name>
<evidence type="ECO:0000313" key="11">
    <source>
        <dbReference type="EMBL" id="QCD45061.1"/>
    </source>
</evidence>
<keyword evidence="8 11" id="KW-0560">Oxidoreductase</keyword>
<dbReference type="SUPFAM" id="SSF53659">
    <property type="entry name" value="Isocitrate/Isopropylmalate dehydrogenase-like"/>
    <property type="match status" value="1"/>
</dbReference>